<protein>
    <submittedName>
        <fullName evidence="3">PEP-CTERM sorting domain-containing protein</fullName>
    </submittedName>
</protein>
<sequence>MKKLASLIAASAMFAGSAIASPMYMDLSSLITPSGAWGSQTAAFDRFNLNTFSPVSTYFSETGVVQTGDLVTDSASGIVTNLSGAGTLMDSAGYGLDWNLQLSWELSGVAVVSTDANNNTIYQGIFNSGNVIFTINELSGAVPTGNSWDVLNLSVFGSGFINNGVGIQINSEISSVAQGVFFTTYNNRDFFDYFTSGDFFLAIGQADISNLNNAPVCSQNQNADGFFECSRTTTVGTASIFTQVPEPTSVAILGAGLLGMGFAARRRRNKAA</sequence>
<dbReference type="NCBIfam" id="TIGR02595">
    <property type="entry name" value="PEP_CTERM"/>
    <property type="match status" value="1"/>
</dbReference>
<dbReference type="RefSeq" id="WP_330127546.1">
    <property type="nucleotide sequence ID" value="NZ_JAUHLI010000002.1"/>
</dbReference>
<feature type="chain" id="PRO_5045609092" evidence="1">
    <location>
        <begin position="21"/>
        <end position="272"/>
    </location>
</feature>
<feature type="domain" description="Ice-binding protein C-terminal" evidence="2">
    <location>
        <begin position="243"/>
        <end position="267"/>
    </location>
</feature>
<accession>A0ABU7J2B1</accession>
<evidence type="ECO:0000259" key="2">
    <source>
        <dbReference type="Pfam" id="PF07589"/>
    </source>
</evidence>
<evidence type="ECO:0000313" key="4">
    <source>
        <dbReference type="Proteomes" id="UP001336314"/>
    </source>
</evidence>
<dbReference type="EMBL" id="JAUHLI010000002">
    <property type="protein sequence ID" value="MEE2000405.1"/>
    <property type="molecule type" value="Genomic_DNA"/>
</dbReference>
<feature type="signal peptide" evidence="1">
    <location>
        <begin position="1"/>
        <end position="20"/>
    </location>
</feature>
<dbReference type="InterPro" id="IPR013424">
    <property type="entry name" value="Ice-binding_C"/>
</dbReference>
<dbReference type="Proteomes" id="UP001336314">
    <property type="component" value="Unassembled WGS sequence"/>
</dbReference>
<dbReference type="Pfam" id="PF07589">
    <property type="entry name" value="PEP-CTERM"/>
    <property type="match status" value="1"/>
</dbReference>
<name>A0ABU7J2B1_9GAMM</name>
<organism evidence="3 4">
    <name type="scientific">Alkalimonas cellulosilytica</name>
    <dbReference type="NCBI Taxonomy" id="3058395"/>
    <lineage>
        <taxon>Bacteria</taxon>
        <taxon>Pseudomonadati</taxon>
        <taxon>Pseudomonadota</taxon>
        <taxon>Gammaproteobacteria</taxon>
        <taxon>Alkalimonas</taxon>
    </lineage>
</organism>
<keyword evidence="4" id="KW-1185">Reference proteome</keyword>
<evidence type="ECO:0000313" key="3">
    <source>
        <dbReference type="EMBL" id="MEE2000405.1"/>
    </source>
</evidence>
<proteinExistence type="predicted"/>
<gene>
    <name evidence="3" type="ORF">QWY20_02980</name>
</gene>
<reference evidence="3 4" key="1">
    <citation type="submission" date="2023-07" db="EMBL/GenBank/DDBJ databases">
        <title>Alkalimonas sp., MEB108 novel, alkaliphilic bacterium isolated from Lonar Lake, India.</title>
        <authorList>
            <person name="Joshi A."/>
            <person name="Thite S."/>
        </authorList>
    </citation>
    <scope>NUCLEOTIDE SEQUENCE [LARGE SCALE GENOMIC DNA]</scope>
    <source>
        <strain evidence="3 4">MEB108</strain>
    </source>
</reference>
<evidence type="ECO:0000256" key="1">
    <source>
        <dbReference type="SAM" id="SignalP"/>
    </source>
</evidence>
<keyword evidence="1" id="KW-0732">Signal</keyword>
<comment type="caution">
    <text evidence="3">The sequence shown here is derived from an EMBL/GenBank/DDBJ whole genome shotgun (WGS) entry which is preliminary data.</text>
</comment>